<name>A0A8T2MRA8_9TELE</name>
<dbReference type="Proteomes" id="UP000824540">
    <property type="component" value="Unassembled WGS sequence"/>
</dbReference>
<evidence type="ECO:0000313" key="3">
    <source>
        <dbReference type="Proteomes" id="UP000824540"/>
    </source>
</evidence>
<comment type="caution">
    <text evidence="2">The sequence shown here is derived from an EMBL/GenBank/DDBJ whole genome shotgun (WGS) entry which is preliminary data.</text>
</comment>
<protein>
    <submittedName>
        <fullName evidence="2">Uncharacterized protein</fullName>
    </submittedName>
</protein>
<gene>
    <name evidence="2" type="ORF">JZ751_029930</name>
</gene>
<evidence type="ECO:0000256" key="1">
    <source>
        <dbReference type="SAM" id="MobiDB-lite"/>
    </source>
</evidence>
<evidence type="ECO:0000313" key="2">
    <source>
        <dbReference type="EMBL" id="KAG9329730.1"/>
    </source>
</evidence>
<dbReference type="OrthoDB" id="8959641at2759"/>
<feature type="region of interest" description="Disordered" evidence="1">
    <location>
        <begin position="375"/>
        <end position="402"/>
    </location>
</feature>
<reference evidence="2" key="1">
    <citation type="thesis" date="2021" institute="BYU ScholarsArchive" country="Provo, UT, USA">
        <title>Applications of and Algorithms for Genome Assembly and Genomic Analyses with an Emphasis on Marine Teleosts.</title>
        <authorList>
            <person name="Pickett B.D."/>
        </authorList>
    </citation>
    <scope>NUCLEOTIDE SEQUENCE</scope>
    <source>
        <strain evidence="2">HI-2016</strain>
    </source>
</reference>
<sequence length="427" mass="47541">MDECEVSSVSHPLLGGVAVSTTLTDPSSQCVHPTLSCEDIKTEPEMDRADYAGLKVESFGMCREEEEDIPSNMKEEEEFGERLSVTVQIGDDVKDEEKREIKKNEQTEGDVTDPIIQTRDGKNEEKSQCKQHEEELSTLVTSCLLKQPRVLIHRCKITWRWYEPSPVREENLLTQQHRVMTWERKTRPPKQQPASSENGILAEASICSTVNSPRNENEAVSQAPIKTSRSLRQQVTANSYYQVQEQGAHLLFGQEAGSRCLSSLWQASFIVHGSDSSITLLLLLTALLTAELSPTRSLAAPEPLIPPVASSWTLWSQLTDQVLDKEASLEPQERMRWSGGGVGAGICRIQGASPPKHMYLTSRYSSIPYLEPSLPRPDCLTPPNEASGVDSSPSFTPTIPTSSRSATRQICLISWEKKYPVGRFNTL</sequence>
<dbReference type="AlphaFoldDB" id="A0A8T2MRA8"/>
<feature type="non-terminal residue" evidence="2">
    <location>
        <position position="427"/>
    </location>
</feature>
<feature type="region of interest" description="Disordered" evidence="1">
    <location>
        <begin position="95"/>
        <end position="126"/>
    </location>
</feature>
<accession>A0A8T2MRA8</accession>
<organism evidence="2 3">
    <name type="scientific">Albula glossodonta</name>
    <name type="common">roundjaw bonefish</name>
    <dbReference type="NCBI Taxonomy" id="121402"/>
    <lineage>
        <taxon>Eukaryota</taxon>
        <taxon>Metazoa</taxon>
        <taxon>Chordata</taxon>
        <taxon>Craniata</taxon>
        <taxon>Vertebrata</taxon>
        <taxon>Euteleostomi</taxon>
        <taxon>Actinopterygii</taxon>
        <taxon>Neopterygii</taxon>
        <taxon>Teleostei</taxon>
        <taxon>Albuliformes</taxon>
        <taxon>Albulidae</taxon>
        <taxon>Albula</taxon>
    </lineage>
</organism>
<proteinExistence type="predicted"/>
<feature type="compositionally biased region" description="Basic and acidic residues" evidence="1">
    <location>
        <begin position="95"/>
        <end position="106"/>
    </location>
</feature>
<dbReference type="EMBL" id="JAFBMS010000971">
    <property type="protein sequence ID" value="KAG9329730.1"/>
    <property type="molecule type" value="Genomic_DNA"/>
</dbReference>
<keyword evidence="3" id="KW-1185">Reference proteome</keyword>
<feature type="compositionally biased region" description="Low complexity" evidence="1">
    <location>
        <begin position="391"/>
        <end position="402"/>
    </location>
</feature>